<evidence type="ECO:0000313" key="4">
    <source>
        <dbReference type="Proteomes" id="UP000041254"/>
    </source>
</evidence>
<evidence type="ECO:0000313" key="3">
    <source>
        <dbReference type="EMBL" id="CEL93720.1"/>
    </source>
</evidence>
<sequence length="482" mass="54595">MMKTFSVLLALCACVSLGRRHSRRRHLTPTGDEESEALHHGAFVVFANRTIYLVDPDSAVAFDRIEVDVEKWGDPAASGISDEQMGVIPAQYEDKPGELWTYEFHDHFEIMTKLPLGERPVHTYWVDYLHEWWVHPDGDGHFDILSPDDIEKLDFENLKAYAANPSHGKLVWDEEWAPIGFATTTEDPGIHELDLQKREYIKFHNLSQPIDDSGVGCEGTHAIAHYANNEVILIECSRPSDARSIWEFDFERRQPIQRFNFSGPIYPVPQYENSPWGYHSSLALVGDKNNDRVHILRKDNASADTEVISIEVPGGPGKTSFINTVDDPDAPADWLAFVALESNRSDSGVAVLDLGRILEGDLTYDVIKVGPGNKYRPIERGGDRWIATPVADEETGSYSGLAIIDALTREFRIVPNINDTSRLIWMADWSHYAEENEIHELHEYIEELEHRIEQLERTVGSIGNTPSGGERRSLRKLKSRRA</sequence>
<dbReference type="AlphaFoldDB" id="A0A0G4EDE1"/>
<dbReference type="InParanoid" id="A0A0G4EDE1"/>
<protein>
    <submittedName>
        <fullName evidence="3">Uncharacterized protein</fullName>
    </submittedName>
</protein>
<proteinExistence type="predicted"/>
<evidence type="ECO:0000256" key="2">
    <source>
        <dbReference type="SAM" id="SignalP"/>
    </source>
</evidence>
<accession>A0A0G4EDE1</accession>
<organism evidence="3 4">
    <name type="scientific">Vitrella brassicaformis (strain CCMP3155)</name>
    <dbReference type="NCBI Taxonomy" id="1169540"/>
    <lineage>
        <taxon>Eukaryota</taxon>
        <taxon>Sar</taxon>
        <taxon>Alveolata</taxon>
        <taxon>Colpodellida</taxon>
        <taxon>Vitrellaceae</taxon>
        <taxon>Vitrella</taxon>
    </lineage>
</organism>
<gene>
    <name evidence="3" type="ORF">Vbra_11375</name>
</gene>
<dbReference type="Proteomes" id="UP000041254">
    <property type="component" value="Unassembled WGS sequence"/>
</dbReference>
<dbReference type="OrthoDB" id="2012885at2759"/>
<keyword evidence="2" id="KW-0732">Signal</keyword>
<dbReference type="InterPro" id="IPR011048">
    <property type="entry name" value="Haem_d1_sf"/>
</dbReference>
<feature type="compositionally biased region" description="Basic residues" evidence="1">
    <location>
        <begin position="473"/>
        <end position="482"/>
    </location>
</feature>
<dbReference type="SUPFAM" id="SSF51004">
    <property type="entry name" value="C-terminal (heme d1) domain of cytochrome cd1-nitrite reductase"/>
    <property type="match status" value="1"/>
</dbReference>
<feature type="chain" id="PRO_5005187178" evidence="2">
    <location>
        <begin position="19"/>
        <end position="482"/>
    </location>
</feature>
<name>A0A0G4EDE1_VITBC</name>
<reference evidence="3 4" key="1">
    <citation type="submission" date="2014-11" db="EMBL/GenBank/DDBJ databases">
        <authorList>
            <person name="Zhu J."/>
            <person name="Qi W."/>
            <person name="Song R."/>
        </authorList>
    </citation>
    <scope>NUCLEOTIDE SEQUENCE [LARGE SCALE GENOMIC DNA]</scope>
</reference>
<evidence type="ECO:0000256" key="1">
    <source>
        <dbReference type="SAM" id="MobiDB-lite"/>
    </source>
</evidence>
<dbReference type="EMBL" id="CDMY01000185">
    <property type="protein sequence ID" value="CEL93720.1"/>
    <property type="molecule type" value="Genomic_DNA"/>
</dbReference>
<feature type="region of interest" description="Disordered" evidence="1">
    <location>
        <begin position="460"/>
        <end position="482"/>
    </location>
</feature>
<keyword evidence="4" id="KW-1185">Reference proteome</keyword>
<dbReference type="VEuPathDB" id="CryptoDB:Vbra_11375"/>
<feature type="signal peptide" evidence="2">
    <location>
        <begin position="1"/>
        <end position="18"/>
    </location>
</feature>